<keyword evidence="9" id="KW-0472">Membrane</keyword>
<evidence type="ECO:0000256" key="4">
    <source>
        <dbReference type="ARBA" id="ARBA00022448"/>
    </source>
</evidence>
<dbReference type="Gene3D" id="3.40.30.10">
    <property type="entry name" value="Glutaredoxin"/>
    <property type="match status" value="1"/>
</dbReference>
<evidence type="ECO:0000259" key="10">
    <source>
        <dbReference type="SMART" id="SM00916"/>
    </source>
</evidence>
<evidence type="ECO:0000256" key="3">
    <source>
        <dbReference type="ARBA" id="ARBA00008939"/>
    </source>
</evidence>
<feature type="domain" description="Ribosomal protein/NADH dehydrogenase" evidence="10">
    <location>
        <begin position="19"/>
        <end position="92"/>
    </location>
</feature>
<evidence type="ECO:0000256" key="1">
    <source>
        <dbReference type="ARBA" id="ARBA00003195"/>
    </source>
</evidence>
<protein>
    <recommendedName>
        <fullName evidence="10">Ribosomal protein/NADH dehydrogenase domain-containing protein</fullName>
    </recommendedName>
</protein>
<proteinExistence type="inferred from homology"/>
<dbReference type="OrthoDB" id="10250268at2759"/>
<dbReference type="VEuPathDB" id="FungiDB:PNEG_00461"/>
<gene>
    <name evidence="11" type="ORF">PNEG_00461</name>
</gene>
<name>M7NVV4_PNEMU</name>
<keyword evidence="12" id="KW-1185">Reference proteome</keyword>
<dbReference type="RefSeq" id="XP_007872343.1">
    <property type="nucleotide sequence ID" value="XM_007874152.1"/>
</dbReference>
<organism evidence="11 12">
    <name type="scientific">Pneumocystis murina (strain B123)</name>
    <name type="common">Mouse pneumocystis pneumonia agent</name>
    <name type="synonym">Pneumocystis carinii f. sp. muris</name>
    <dbReference type="NCBI Taxonomy" id="1069680"/>
    <lineage>
        <taxon>Eukaryota</taxon>
        <taxon>Fungi</taxon>
        <taxon>Dikarya</taxon>
        <taxon>Ascomycota</taxon>
        <taxon>Taphrinomycotina</taxon>
        <taxon>Pneumocystomycetes</taxon>
        <taxon>Pneumocystaceae</taxon>
        <taxon>Pneumocystis</taxon>
    </lineage>
</organism>
<accession>M7NVV4</accession>
<comment type="function">
    <text evidence="1">Accessory subunit of the mitochondrial membrane respiratory chain NADH dehydrogenase (Complex I), that is believed not to be involved in catalysis. Complex I functions in the transfer of electrons from NADH to the respiratory chain. The immediate electron acceptor for the enzyme is believed to be ubiquinone.</text>
</comment>
<evidence type="ECO:0000256" key="2">
    <source>
        <dbReference type="ARBA" id="ARBA00004443"/>
    </source>
</evidence>
<reference evidence="12" key="1">
    <citation type="journal article" date="2016" name="Nat. Commun.">
        <title>Genome analysis of three Pneumocystis species reveals adaptation mechanisms to life exclusively in mammalian hosts.</title>
        <authorList>
            <person name="Ma L."/>
            <person name="Chen Z."/>
            <person name="Huang D.W."/>
            <person name="Kutty G."/>
            <person name="Ishihara M."/>
            <person name="Wang H."/>
            <person name="Abouelleil A."/>
            <person name="Bishop L."/>
            <person name="Davey E."/>
            <person name="Deng R."/>
            <person name="Deng X."/>
            <person name="Fan L."/>
            <person name="Fantoni G."/>
            <person name="Fitzgerald M."/>
            <person name="Gogineni E."/>
            <person name="Goldberg J.M."/>
            <person name="Handley G."/>
            <person name="Hu X."/>
            <person name="Huber C."/>
            <person name="Jiao X."/>
            <person name="Jones K."/>
            <person name="Levin J.Z."/>
            <person name="Liu Y."/>
            <person name="Macdonald P."/>
            <person name="Melnikov A."/>
            <person name="Raley C."/>
            <person name="Sassi M."/>
            <person name="Sherman B.T."/>
            <person name="Song X."/>
            <person name="Sykes S."/>
            <person name="Tran B."/>
            <person name="Walsh L."/>
            <person name="Xia Y."/>
            <person name="Yang J."/>
            <person name="Young S."/>
            <person name="Zeng Q."/>
            <person name="Zheng X."/>
            <person name="Stephens R."/>
            <person name="Nusbaum C."/>
            <person name="Birren B.W."/>
            <person name="Azadi P."/>
            <person name="Lempicki R.A."/>
            <person name="Cuomo C.A."/>
            <person name="Kovacs J.A."/>
        </authorList>
    </citation>
    <scope>NUCLEOTIDE SEQUENCE [LARGE SCALE GENOMIC DNA]</scope>
    <source>
        <strain evidence="12">B123</strain>
    </source>
</reference>
<dbReference type="GO" id="GO:0005743">
    <property type="term" value="C:mitochondrial inner membrane"/>
    <property type="evidence" value="ECO:0007669"/>
    <property type="project" value="UniProtKB-SubCell"/>
</dbReference>
<dbReference type="SMART" id="SM00916">
    <property type="entry name" value="L51_S25_CI-B8"/>
    <property type="match status" value="1"/>
</dbReference>
<comment type="caution">
    <text evidence="11">The sequence shown here is derived from an EMBL/GenBank/DDBJ whole genome shotgun (WGS) entry which is preliminary data.</text>
</comment>
<dbReference type="eggNOG" id="KOG3446">
    <property type="taxonomic scope" value="Eukaryota"/>
</dbReference>
<dbReference type="SUPFAM" id="SSF52833">
    <property type="entry name" value="Thioredoxin-like"/>
    <property type="match status" value="1"/>
</dbReference>
<dbReference type="HOGENOM" id="CLU_110897_1_0_1"/>
<keyword evidence="5" id="KW-0679">Respiratory chain</keyword>
<keyword evidence="8" id="KW-0496">Mitochondrion</keyword>
<dbReference type="Pfam" id="PF05047">
    <property type="entry name" value="L51_S25_CI-B8"/>
    <property type="match status" value="1"/>
</dbReference>
<dbReference type="PANTHER" id="PTHR12878">
    <property type="entry name" value="NADH-UBIQUINONE OXIDOREDUCTASE B8 SUBUNIT"/>
    <property type="match status" value="1"/>
</dbReference>
<evidence type="ECO:0000256" key="6">
    <source>
        <dbReference type="ARBA" id="ARBA00022792"/>
    </source>
</evidence>
<evidence type="ECO:0000256" key="8">
    <source>
        <dbReference type="ARBA" id="ARBA00023128"/>
    </source>
</evidence>
<dbReference type="InterPro" id="IPR007741">
    <property type="entry name" value="Ribosomal_mL43/mS25/NADH_DH"/>
</dbReference>
<evidence type="ECO:0000313" key="12">
    <source>
        <dbReference type="Proteomes" id="UP000011958"/>
    </source>
</evidence>
<dbReference type="PIRSF" id="PIRSF005822">
    <property type="entry name" value="NDUA2"/>
    <property type="match status" value="1"/>
</dbReference>
<dbReference type="PANTHER" id="PTHR12878:SF0">
    <property type="entry name" value="NADH DEHYDROGENASE [UBIQUINONE] 1 ALPHA SUBCOMPLEX SUBUNIT 2"/>
    <property type="match status" value="1"/>
</dbReference>
<dbReference type="AlphaFoldDB" id="M7NVV4"/>
<evidence type="ECO:0000313" key="11">
    <source>
        <dbReference type="EMBL" id="EMR11442.1"/>
    </source>
</evidence>
<evidence type="ECO:0000256" key="7">
    <source>
        <dbReference type="ARBA" id="ARBA00022982"/>
    </source>
</evidence>
<dbReference type="InterPro" id="IPR016464">
    <property type="entry name" value="NADH_Ub_cplx-1_asu_su-2"/>
</dbReference>
<dbReference type="Proteomes" id="UP000011958">
    <property type="component" value="Unassembled WGS sequence"/>
</dbReference>
<keyword evidence="4" id="KW-0813">Transport</keyword>
<dbReference type="InterPro" id="IPR036249">
    <property type="entry name" value="Thioredoxin-like_sf"/>
</dbReference>
<evidence type="ECO:0000256" key="5">
    <source>
        <dbReference type="ARBA" id="ARBA00022660"/>
    </source>
</evidence>
<comment type="subcellular location">
    <subcellularLocation>
        <location evidence="2">Mitochondrion inner membrane</location>
        <topology evidence="2">Peripheral membrane protein</topology>
        <orientation evidence="2">Matrix side</orientation>
    </subcellularLocation>
</comment>
<comment type="similarity">
    <text evidence="3">Belongs to the complex I NDUFA2 subunit family.</text>
</comment>
<dbReference type="EMBL" id="AFWA02000001">
    <property type="protein sequence ID" value="EMR11442.1"/>
    <property type="molecule type" value="Genomic_DNA"/>
</dbReference>
<dbReference type="STRING" id="1069680.M7NVV4"/>
<evidence type="ECO:0000256" key="9">
    <source>
        <dbReference type="ARBA" id="ARBA00023136"/>
    </source>
</evidence>
<sequence>MGRYVLPKHIKELRFHLCQISEESKNTRLFIRKAYPILKKNNPYIPVLIREALGVSPMLWVRYEYGKEENLSLEGLSVKECKERVNSLLFGT</sequence>
<keyword evidence="7" id="KW-0249">Electron transport</keyword>
<dbReference type="OMA" id="FIEQQYV"/>
<keyword evidence="6" id="KW-0999">Mitochondrion inner membrane</keyword>
<dbReference type="GeneID" id="19894159"/>